<proteinExistence type="predicted"/>
<reference evidence="3 4" key="1">
    <citation type="submission" date="2023-07" db="EMBL/GenBank/DDBJ databases">
        <title>Genomic Encyclopedia of Type Strains, Phase IV (KMG-IV): sequencing the most valuable type-strain genomes for metagenomic binning, comparative biology and taxonomic classification.</title>
        <authorList>
            <person name="Goeker M."/>
        </authorList>
    </citation>
    <scope>NUCLEOTIDE SEQUENCE [LARGE SCALE GENOMIC DNA]</scope>
    <source>
        <strain evidence="3 4">DSM 105143</strain>
    </source>
</reference>
<dbReference type="Proteomes" id="UP001223079">
    <property type="component" value="Unassembled WGS sequence"/>
</dbReference>
<dbReference type="Pfam" id="PF22564">
    <property type="entry name" value="HAAS"/>
    <property type="match status" value="1"/>
</dbReference>
<organism evidence="3 4">
    <name type="scientific">Streptococcus moroccensis</name>
    <dbReference type="NCBI Taxonomy" id="1451356"/>
    <lineage>
        <taxon>Bacteria</taxon>
        <taxon>Bacillati</taxon>
        <taxon>Bacillota</taxon>
        <taxon>Bacilli</taxon>
        <taxon>Lactobacillales</taxon>
        <taxon>Streptococcaceae</taxon>
        <taxon>Streptococcus</taxon>
    </lineage>
</organism>
<accession>A0ABT9YR86</accession>
<evidence type="ECO:0000256" key="1">
    <source>
        <dbReference type="SAM" id="MobiDB-lite"/>
    </source>
</evidence>
<keyword evidence="4" id="KW-1185">Reference proteome</keyword>
<name>A0ABT9YR86_9STRE</name>
<feature type="compositionally biased region" description="Polar residues" evidence="1">
    <location>
        <begin position="66"/>
        <end position="77"/>
    </location>
</feature>
<comment type="caution">
    <text evidence="3">The sequence shown here is derived from an EMBL/GenBank/DDBJ whole genome shotgun (WGS) entry which is preliminary data.</text>
</comment>
<feature type="domain" description="DUF4097" evidence="2">
    <location>
        <begin position="98"/>
        <end position="293"/>
    </location>
</feature>
<feature type="region of interest" description="Disordered" evidence="1">
    <location>
        <begin position="66"/>
        <end position="92"/>
    </location>
</feature>
<gene>
    <name evidence="3" type="ORF">J2S23_000662</name>
</gene>
<sequence>MTRETYLAELATYLKRLPEADFEDSMAYFTELFDDAGAEGEAELMASLGTPREAAAEILSHFKVTVDNQNKPMNPSESETDDQNRSETSQYERLPEFNHINIKLDYENVIIIASTDHSFGLSHPTLKSSIRYCVKNGVLDIESLKKDYRINSIGMGFRHFISKQFQETDNLIISLPKDYSLNNLSLNLGSGDFQLKELTILGCSIALGSGDVDVVDSKVHQTTVNTGSGDIELTSSHLEDVNLNTASGDIIVTNTQTNSSMIVANSGDIECKGGQISQVEMVANSGDIDLDMHYKGLNKIETSSGDITIKGFEEHYHRLSVTAETLSGEIEVSLQDSGDRLFEGRYTHSVSAPSDQLYLQTNCGDISLG</sequence>
<evidence type="ECO:0000313" key="3">
    <source>
        <dbReference type="EMBL" id="MDQ0222111.1"/>
    </source>
</evidence>
<dbReference type="InterPro" id="IPR025164">
    <property type="entry name" value="Toastrack_DUF4097"/>
</dbReference>
<dbReference type="Pfam" id="PF13349">
    <property type="entry name" value="DUF4097"/>
    <property type="match status" value="1"/>
</dbReference>
<protein>
    <submittedName>
        <fullName evidence="3">DUF4097 and DUF4098 domain-containing protein YvlB</fullName>
    </submittedName>
</protein>
<dbReference type="Gene3D" id="2.160.20.120">
    <property type="match status" value="1"/>
</dbReference>
<dbReference type="EMBL" id="JAUSTM010000005">
    <property type="protein sequence ID" value="MDQ0222111.1"/>
    <property type="molecule type" value="Genomic_DNA"/>
</dbReference>
<evidence type="ECO:0000313" key="4">
    <source>
        <dbReference type="Proteomes" id="UP001223079"/>
    </source>
</evidence>
<evidence type="ECO:0000259" key="2">
    <source>
        <dbReference type="Pfam" id="PF13349"/>
    </source>
</evidence>